<reference evidence="1" key="2">
    <citation type="submission" date="2017-11" db="EMBL/GenBank/DDBJ databases">
        <title>Coralsnake Venomics: Analyses of Venom Gland Transcriptomes and Proteomes of Six Brazilian Taxa.</title>
        <authorList>
            <person name="Aird S.D."/>
            <person name="Jorge da Silva N."/>
            <person name="Qiu L."/>
            <person name="Villar-Briones A."/>
            <person name="Aparecida-Saddi V."/>
            <person name="Campos-Telles M.P."/>
            <person name="Grau M."/>
            <person name="Mikheyev A.S."/>
        </authorList>
    </citation>
    <scope>NUCLEOTIDE SEQUENCE</scope>
    <source>
        <tissue evidence="1">Venom_gland</tissue>
    </source>
</reference>
<dbReference type="EMBL" id="IACJ01123467">
    <property type="protein sequence ID" value="LAA57780.1"/>
    <property type="molecule type" value="Transcribed_RNA"/>
</dbReference>
<proteinExistence type="predicted"/>
<accession>A0A2D4GDE4</accession>
<dbReference type="EMBL" id="IACJ01123466">
    <property type="protein sequence ID" value="LAA57778.1"/>
    <property type="molecule type" value="Transcribed_RNA"/>
</dbReference>
<dbReference type="AlphaFoldDB" id="A0A2D4GDE4"/>
<protein>
    <submittedName>
        <fullName evidence="1">Uncharacterized protein</fullName>
    </submittedName>
</protein>
<evidence type="ECO:0000313" key="1">
    <source>
        <dbReference type="EMBL" id="LAA57780.1"/>
    </source>
</evidence>
<sequence length="111" mass="13124">MFRNVCLNLCYPIKCKEKLNVRRLKRPNNIGVKTDRRSETNQHNALYLLKLCQPKVTCRIYPITCSYHAIILNFNHENSRYVKIKIKNVLGERIRDSMLLRGKMVPLHSLL</sequence>
<name>A0A2D4GDE4_MICCO</name>
<reference evidence="1" key="1">
    <citation type="submission" date="2017-07" db="EMBL/GenBank/DDBJ databases">
        <authorList>
            <person name="Mikheyev A."/>
            <person name="Grau M."/>
        </authorList>
    </citation>
    <scope>NUCLEOTIDE SEQUENCE</scope>
    <source>
        <tissue evidence="1">Venom_gland</tissue>
    </source>
</reference>
<organism evidence="1">
    <name type="scientific">Micrurus corallinus</name>
    <name type="common">Brazilian coral snake</name>
    <dbReference type="NCBI Taxonomy" id="54390"/>
    <lineage>
        <taxon>Eukaryota</taxon>
        <taxon>Metazoa</taxon>
        <taxon>Chordata</taxon>
        <taxon>Craniata</taxon>
        <taxon>Vertebrata</taxon>
        <taxon>Euteleostomi</taxon>
        <taxon>Lepidosauria</taxon>
        <taxon>Squamata</taxon>
        <taxon>Bifurcata</taxon>
        <taxon>Unidentata</taxon>
        <taxon>Episquamata</taxon>
        <taxon>Toxicofera</taxon>
        <taxon>Serpentes</taxon>
        <taxon>Colubroidea</taxon>
        <taxon>Elapidae</taxon>
        <taxon>Elapinae</taxon>
        <taxon>Micrurus</taxon>
    </lineage>
</organism>